<dbReference type="GeneID" id="113999733"/>
<evidence type="ECO:0000313" key="3">
    <source>
        <dbReference type="RefSeq" id="XP_039243474.1"/>
    </source>
</evidence>
<dbReference type="InParanoid" id="A0A7R5L2F4"/>
<feature type="compositionally biased region" description="Basic residues" evidence="1">
    <location>
        <begin position="57"/>
        <end position="68"/>
    </location>
</feature>
<dbReference type="AlphaFoldDB" id="A0A7R5L2F4"/>
<reference evidence="3" key="1">
    <citation type="submission" date="2025-08" db="UniProtKB">
        <authorList>
            <consortium name="RefSeq"/>
        </authorList>
    </citation>
    <scope>IDENTIFICATION</scope>
    <source>
        <tissue evidence="3">Muscle</tissue>
    </source>
</reference>
<evidence type="ECO:0000256" key="1">
    <source>
        <dbReference type="SAM" id="MobiDB-lite"/>
    </source>
</evidence>
<proteinExistence type="predicted"/>
<evidence type="ECO:0000313" key="2">
    <source>
        <dbReference type="Proteomes" id="UP000504627"/>
    </source>
</evidence>
<dbReference type="RefSeq" id="XP_039243474.1">
    <property type="nucleotide sequence ID" value="XM_039387540.1"/>
</dbReference>
<feature type="region of interest" description="Disordered" evidence="1">
    <location>
        <begin position="1"/>
        <end position="81"/>
    </location>
</feature>
<organism evidence="2 3">
    <name type="scientific">Pipra filicauda</name>
    <name type="common">Wire-tailed manakin</name>
    <dbReference type="NCBI Taxonomy" id="649802"/>
    <lineage>
        <taxon>Eukaryota</taxon>
        <taxon>Metazoa</taxon>
        <taxon>Chordata</taxon>
        <taxon>Craniata</taxon>
        <taxon>Vertebrata</taxon>
        <taxon>Euteleostomi</taxon>
        <taxon>Archelosauria</taxon>
        <taxon>Archosauria</taxon>
        <taxon>Dinosauria</taxon>
        <taxon>Saurischia</taxon>
        <taxon>Theropoda</taxon>
        <taxon>Coelurosauria</taxon>
        <taxon>Aves</taxon>
        <taxon>Neognathae</taxon>
        <taxon>Neoaves</taxon>
        <taxon>Telluraves</taxon>
        <taxon>Australaves</taxon>
        <taxon>Passeriformes</taxon>
        <taxon>Pipridae</taxon>
        <taxon>Pipra</taxon>
    </lineage>
</organism>
<feature type="region of interest" description="Disordered" evidence="1">
    <location>
        <begin position="102"/>
        <end position="127"/>
    </location>
</feature>
<accession>A0A7R5L2F4</accession>
<dbReference type="Proteomes" id="UP000504627">
    <property type="component" value="Unplaced"/>
</dbReference>
<name>A0A7R5L2F4_9PASS</name>
<feature type="compositionally biased region" description="Basic residues" evidence="1">
    <location>
        <begin position="18"/>
        <end position="30"/>
    </location>
</feature>
<keyword evidence="2" id="KW-1185">Reference proteome</keyword>
<gene>
    <name evidence="3" type="primary">LOC113999733</name>
</gene>
<protein>
    <submittedName>
        <fullName evidence="3">Uncharacterized protein LOC113999733</fullName>
    </submittedName>
</protein>
<sequence length="222" mass="24516">MIQLSSTTMGKFPDLPVRSRRGSLGKRRTPSQRAACRSFHPSSPSDPRNIPDSGGAKWRRMRMSRRRSQAPPKGRGFCHGNARRTRRTPVWKVPEANDCRSSPGCEEFPISRSRDQPTCSGTGEPGTTWHLPQDAVSRHGTTPFSSHFSGTPFGQGAAWEYASHSRQEFPQEAASFGIFALTNKRPFSVGLSEASPAKLKLLGCLWGWEELPIPVGAVPDMR</sequence>